<reference evidence="2 3" key="1">
    <citation type="submission" date="2020-08" db="EMBL/GenBank/DDBJ databases">
        <title>Genome public.</title>
        <authorList>
            <person name="Liu C."/>
            <person name="Sun Q."/>
        </authorList>
    </citation>
    <scope>NUCLEOTIDE SEQUENCE [LARGE SCALE GENOMIC DNA]</scope>
    <source>
        <strain evidence="2 3">NSJ-37</strain>
    </source>
</reference>
<sequence length="465" mass="52360">MVQQRRKVRSTRKITNKQKMRRRLWLLLTLSVLFLVCIIYDCHRKGLFQKEWKELTHQPSETKRVSTKKDQDKIRVLLTNDAMNSIYHDTIQIRGTGELVVSQNGRKKCYAKGQTVTFAAKGRHHIGNKVDISCSKGRIKVVSITRSGKNPVYRGTMKIVKKKQGLLLVNTLTLREYLYGVVPSEMPSSYPMEALKAQAVCARSFAWRQMRSNSYKAYGADVDDTTSFQVYHMSGEDARTRKAVRSTAGKMVYSGNKVITTYYYSTSWGYSASEQEAWGGNAGQNYPIRFQRAGKTPGQSLLQESGFYDFITKDSIETYDSGYDWYRWQVKLPAETLGAKLGIGKAEKIRILKRGRSGLIRSLRVSGTKGRVTLEGQEKIRQQLYPAGIEILKKKSGEKVVLSMLPSAAFTVLDGTEDGKVVFTLMGGGLGHGVGMSQNGAGEMARQGKSYKEILQHYYSHCGVR</sequence>
<dbReference type="RefSeq" id="WP_249297921.1">
    <property type="nucleotide sequence ID" value="NZ_JACRSX010000009.1"/>
</dbReference>
<evidence type="ECO:0000313" key="2">
    <source>
        <dbReference type="EMBL" id="MBC8562591.1"/>
    </source>
</evidence>
<dbReference type="PANTHER" id="PTHR30032">
    <property type="entry name" value="N-ACETYLMURAMOYL-L-ALANINE AMIDASE-RELATED"/>
    <property type="match status" value="1"/>
</dbReference>
<dbReference type="InterPro" id="IPR013693">
    <property type="entry name" value="SpoIID/LytB_N"/>
</dbReference>
<dbReference type="InterPro" id="IPR013486">
    <property type="entry name" value="SpoIID/LytB"/>
</dbReference>
<keyword evidence="3" id="KW-1185">Reference proteome</keyword>
<dbReference type="PANTHER" id="PTHR30032:SF4">
    <property type="entry name" value="AMIDASE ENHANCER"/>
    <property type="match status" value="1"/>
</dbReference>
<dbReference type="InterPro" id="IPR051922">
    <property type="entry name" value="Bact_Sporulation_Assoc"/>
</dbReference>
<comment type="caution">
    <text evidence="2">The sequence shown here is derived from an EMBL/GenBank/DDBJ whole genome shotgun (WGS) entry which is preliminary data.</text>
</comment>
<dbReference type="NCBIfam" id="TIGR02669">
    <property type="entry name" value="SpoIID_LytB"/>
    <property type="match status" value="1"/>
</dbReference>
<name>A0ABR7N1T0_9FIRM</name>
<dbReference type="EMBL" id="JACRSX010000009">
    <property type="protein sequence ID" value="MBC8562591.1"/>
    <property type="molecule type" value="Genomic_DNA"/>
</dbReference>
<organism evidence="2 3">
    <name type="scientific">Jutongia huaianensis</name>
    <dbReference type="NCBI Taxonomy" id="2763668"/>
    <lineage>
        <taxon>Bacteria</taxon>
        <taxon>Bacillati</taxon>
        <taxon>Bacillota</taxon>
        <taxon>Clostridia</taxon>
        <taxon>Lachnospirales</taxon>
        <taxon>Lachnospiraceae</taxon>
        <taxon>Jutongia</taxon>
    </lineage>
</organism>
<dbReference type="Proteomes" id="UP000606193">
    <property type="component" value="Unassembled WGS sequence"/>
</dbReference>
<dbReference type="Pfam" id="PF08486">
    <property type="entry name" value="SpoIID"/>
    <property type="match status" value="1"/>
</dbReference>
<accession>A0ABR7N1T0</accession>
<proteinExistence type="predicted"/>
<feature type="domain" description="Sporulation stage II protein D amidase enhancer LytB N-terminal" evidence="1">
    <location>
        <begin position="163"/>
        <end position="252"/>
    </location>
</feature>
<protein>
    <submittedName>
        <fullName evidence="2">SpoIID/LytB domain-containing protein</fullName>
    </submittedName>
</protein>
<gene>
    <name evidence="2" type="ORF">H8704_08110</name>
</gene>
<evidence type="ECO:0000259" key="1">
    <source>
        <dbReference type="Pfam" id="PF08486"/>
    </source>
</evidence>
<evidence type="ECO:0000313" key="3">
    <source>
        <dbReference type="Proteomes" id="UP000606193"/>
    </source>
</evidence>